<evidence type="ECO:0000256" key="5">
    <source>
        <dbReference type="SAM" id="MobiDB-lite"/>
    </source>
</evidence>
<evidence type="ECO:0000256" key="6">
    <source>
        <dbReference type="SAM" id="Phobius"/>
    </source>
</evidence>
<keyword evidence="6" id="KW-0472">Membrane</keyword>
<dbReference type="InterPro" id="IPR015260">
    <property type="entry name" value="Syntaxin-6/10/61_N"/>
</dbReference>
<dbReference type="GeneID" id="30965345"/>
<dbReference type="SUPFAM" id="SSF58038">
    <property type="entry name" value="SNARE fusion complex"/>
    <property type="match status" value="1"/>
</dbReference>
<organism evidence="8 9">
    <name type="scientific">Ascoidea rubescens DSM 1968</name>
    <dbReference type="NCBI Taxonomy" id="1344418"/>
    <lineage>
        <taxon>Eukaryota</taxon>
        <taxon>Fungi</taxon>
        <taxon>Dikarya</taxon>
        <taxon>Ascomycota</taxon>
        <taxon>Saccharomycotina</taxon>
        <taxon>Saccharomycetes</taxon>
        <taxon>Ascoideaceae</taxon>
        <taxon>Ascoidea</taxon>
    </lineage>
</organism>
<dbReference type="GO" id="GO:0015031">
    <property type="term" value="P:protein transport"/>
    <property type="evidence" value="ECO:0007669"/>
    <property type="project" value="UniProtKB-KW"/>
</dbReference>
<evidence type="ECO:0000256" key="2">
    <source>
        <dbReference type="ARBA" id="ARBA00022927"/>
    </source>
</evidence>
<keyword evidence="9" id="KW-1185">Reference proteome</keyword>
<dbReference type="CDD" id="cd15851">
    <property type="entry name" value="SNARE_Syntaxin6"/>
    <property type="match status" value="1"/>
</dbReference>
<sequence>MDPFNEVKEDAIVQIKNLREFVRVNKSKNESRSRSRSNEEEFRNEFGELKETIEDLKESVDNCKRNPLVFGISEEDIQKREEIIRKLSKDCDNIKATYYGSSGNGNGNGNEYKDYNGDNGDNGDNNNDNNDNGDYNLYREEQISRIIEEQDYHLDSIYDSMVNINGQARLMGEELNEQEILLEEVSGNIERVDGKLKKGMKRINYILKNDRDRLSDCCIGLLIAVLIILLVLLIIL</sequence>
<feature type="region of interest" description="Disordered" evidence="5">
    <location>
        <begin position="98"/>
        <end position="135"/>
    </location>
</feature>
<evidence type="ECO:0000259" key="7">
    <source>
        <dbReference type="PROSITE" id="PS50192"/>
    </source>
</evidence>
<evidence type="ECO:0000256" key="3">
    <source>
        <dbReference type="ARBA" id="ARBA00023034"/>
    </source>
</evidence>
<reference evidence="9" key="1">
    <citation type="submission" date="2016-05" db="EMBL/GenBank/DDBJ databases">
        <title>Comparative genomics of biotechnologically important yeasts.</title>
        <authorList>
            <consortium name="DOE Joint Genome Institute"/>
            <person name="Riley R."/>
            <person name="Haridas S."/>
            <person name="Wolfe K.H."/>
            <person name="Lopes M.R."/>
            <person name="Hittinger C.T."/>
            <person name="Goker M."/>
            <person name="Salamov A."/>
            <person name="Wisecaver J."/>
            <person name="Long T.M."/>
            <person name="Aerts A.L."/>
            <person name="Barry K."/>
            <person name="Choi C."/>
            <person name="Clum A."/>
            <person name="Coughlan A.Y."/>
            <person name="Deshpande S."/>
            <person name="Douglass A.P."/>
            <person name="Hanson S.J."/>
            <person name="Klenk H.-P."/>
            <person name="Labutti K."/>
            <person name="Lapidus A."/>
            <person name="Lindquist E."/>
            <person name="Lipzen A."/>
            <person name="Meier-Kolthoff J.P."/>
            <person name="Ohm R.A."/>
            <person name="Otillar R.P."/>
            <person name="Pangilinan J."/>
            <person name="Peng Y."/>
            <person name="Rokas A."/>
            <person name="Rosa C.A."/>
            <person name="Scheuner C."/>
            <person name="Sibirny A.A."/>
            <person name="Slot J.C."/>
            <person name="Stielow J.B."/>
            <person name="Sun H."/>
            <person name="Kurtzman C.P."/>
            <person name="Blackwell M."/>
            <person name="Grigoriev I.V."/>
            <person name="Jeffries T.W."/>
        </authorList>
    </citation>
    <scope>NUCLEOTIDE SEQUENCE [LARGE SCALE GENOMIC DNA]</scope>
    <source>
        <strain evidence="9">DSM 1968</strain>
    </source>
</reference>
<dbReference type="Pfam" id="PF09177">
    <property type="entry name" value="STX6_10_61_N"/>
    <property type="match status" value="1"/>
</dbReference>
<dbReference type="PROSITE" id="PS50192">
    <property type="entry name" value="T_SNARE"/>
    <property type="match status" value="1"/>
</dbReference>
<dbReference type="GO" id="GO:0000139">
    <property type="term" value="C:Golgi membrane"/>
    <property type="evidence" value="ECO:0007669"/>
    <property type="project" value="UniProtKB-SubCell"/>
</dbReference>
<dbReference type="GO" id="GO:0005484">
    <property type="term" value="F:SNAP receptor activity"/>
    <property type="evidence" value="ECO:0007669"/>
    <property type="project" value="UniProtKB-ARBA"/>
</dbReference>
<evidence type="ECO:0000256" key="1">
    <source>
        <dbReference type="ARBA" id="ARBA00004409"/>
    </source>
</evidence>
<dbReference type="AlphaFoldDB" id="A0A1D2VKF6"/>
<accession>A0A1D2VKF6</accession>
<dbReference type="Gene3D" id="1.20.5.110">
    <property type="match status" value="1"/>
</dbReference>
<name>A0A1D2VKF6_9ASCO</name>
<dbReference type="Gene3D" id="1.20.58.90">
    <property type="match status" value="1"/>
</dbReference>
<keyword evidence="6" id="KW-1133">Transmembrane helix</keyword>
<dbReference type="GO" id="GO:0048193">
    <property type="term" value="P:Golgi vesicle transport"/>
    <property type="evidence" value="ECO:0007669"/>
    <property type="project" value="InterPro"/>
</dbReference>
<keyword evidence="2" id="KW-0653">Protein transport</keyword>
<dbReference type="InterPro" id="IPR000727">
    <property type="entry name" value="T_SNARE_dom"/>
</dbReference>
<feature type="transmembrane region" description="Helical" evidence="6">
    <location>
        <begin position="217"/>
        <end position="235"/>
    </location>
</feature>
<evidence type="ECO:0000313" key="8">
    <source>
        <dbReference type="EMBL" id="ODV62075.1"/>
    </source>
</evidence>
<dbReference type="SUPFAM" id="SSF47661">
    <property type="entry name" value="t-snare proteins"/>
    <property type="match status" value="1"/>
</dbReference>
<keyword evidence="4" id="KW-0175">Coiled coil</keyword>
<dbReference type="OrthoDB" id="546861at2759"/>
<feature type="compositionally biased region" description="Low complexity" evidence="5">
    <location>
        <begin position="117"/>
        <end position="135"/>
    </location>
</feature>
<comment type="subcellular location">
    <subcellularLocation>
        <location evidence="1">Golgi apparatus membrane</location>
        <topology evidence="1">Single-pass type IV membrane protein</topology>
    </subcellularLocation>
</comment>
<dbReference type="CDD" id="cd21444">
    <property type="entry name" value="SNARE_NTD_Tlg1p-like"/>
    <property type="match status" value="1"/>
</dbReference>
<dbReference type="InParanoid" id="A0A1D2VKF6"/>
<evidence type="ECO:0000256" key="4">
    <source>
        <dbReference type="SAM" id="Coils"/>
    </source>
</evidence>
<keyword evidence="3" id="KW-0333">Golgi apparatus</keyword>
<keyword evidence="6" id="KW-0812">Transmembrane</keyword>
<protein>
    <recommendedName>
        <fullName evidence="7">t-SNARE coiled-coil homology domain-containing protein</fullName>
    </recommendedName>
</protein>
<dbReference type="RefSeq" id="XP_020048382.1">
    <property type="nucleotide sequence ID" value="XM_020191709.1"/>
</dbReference>
<proteinExistence type="predicted"/>
<dbReference type="FunCoup" id="A0A1D2VKF6">
    <property type="interactions" value="276"/>
</dbReference>
<keyword evidence="2" id="KW-0813">Transport</keyword>
<dbReference type="SMART" id="SM00397">
    <property type="entry name" value="t_SNARE"/>
    <property type="match status" value="1"/>
</dbReference>
<dbReference type="InterPro" id="IPR048036">
    <property type="entry name" value="Tlg1p-like_N"/>
</dbReference>
<feature type="domain" description="T-SNARE coiled-coil homology" evidence="7">
    <location>
        <begin position="144"/>
        <end position="206"/>
    </location>
</feature>
<dbReference type="STRING" id="1344418.A0A1D2VKF6"/>
<evidence type="ECO:0000313" key="9">
    <source>
        <dbReference type="Proteomes" id="UP000095038"/>
    </source>
</evidence>
<gene>
    <name evidence="8" type="ORF">ASCRUDRAFT_69763</name>
</gene>
<dbReference type="InterPro" id="IPR010989">
    <property type="entry name" value="SNARE"/>
</dbReference>
<feature type="coiled-coil region" evidence="4">
    <location>
        <begin position="39"/>
        <end position="66"/>
    </location>
</feature>
<dbReference type="Proteomes" id="UP000095038">
    <property type="component" value="Unassembled WGS sequence"/>
</dbReference>
<dbReference type="EMBL" id="KV454478">
    <property type="protein sequence ID" value="ODV62075.1"/>
    <property type="molecule type" value="Genomic_DNA"/>
</dbReference>